<gene>
    <name evidence="2" type="ORF">GCM10017771_44700</name>
</gene>
<dbReference type="Gene3D" id="3.20.20.140">
    <property type="entry name" value="Metal-dependent hydrolases"/>
    <property type="match status" value="1"/>
</dbReference>
<dbReference type="Pfam" id="PF04909">
    <property type="entry name" value="Amidohydro_2"/>
    <property type="match status" value="1"/>
</dbReference>
<protein>
    <recommendedName>
        <fullName evidence="1">Amidohydrolase-related domain-containing protein</fullName>
    </recommendedName>
</protein>
<dbReference type="InterPro" id="IPR032466">
    <property type="entry name" value="Metal_Hydrolase"/>
</dbReference>
<accession>A0A918YYH4</accession>
<dbReference type="Proteomes" id="UP000603227">
    <property type="component" value="Unassembled WGS sequence"/>
</dbReference>
<name>A0A918YYH4_9ACTN</name>
<dbReference type="SUPFAM" id="SSF51556">
    <property type="entry name" value="Metallo-dependent hydrolases"/>
    <property type="match status" value="1"/>
</dbReference>
<feature type="domain" description="Amidohydrolase-related" evidence="1">
    <location>
        <begin position="4"/>
        <end position="47"/>
    </location>
</feature>
<dbReference type="InterPro" id="IPR006680">
    <property type="entry name" value="Amidohydro-rel"/>
</dbReference>
<dbReference type="AlphaFoldDB" id="A0A918YYH4"/>
<dbReference type="GO" id="GO:0016787">
    <property type="term" value="F:hydrolase activity"/>
    <property type="evidence" value="ECO:0007669"/>
    <property type="project" value="InterPro"/>
</dbReference>
<proteinExistence type="predicted"/>
<keyword evidence="3" id="KW-1185">Reference proteome</keyword>
<dbReference type="RefSeq" id="WP_208921418.1">
    <property type="nucleotide sequence ID" value="NZ_BNAT01000015.1"/>
</dbReference>
<reference evidence="2" key="2">
    <citation type="submission" date="2020-09" db="EMBL/GenBank/DDBJ databases">
        <authorList>
            <person name="Sun Q."/>
            <person name="Zhou Y."/>
        </authorList>
    </citation>
    <scope>NUCLEOTIDE SEQUENCE</scope>
    <source>
        <strain evidence="2">CGMCC 4.7403</strain>
    </source>
</reference>
<evidence type="ECO:0000259" key="1">
    <source>
        <dbReference type="Pfam" id="PF04909"/>
    </source>
</evidence>
<reference evidence="2" key="1">
    <citation type="journal article" date="2014" name="Int. J. Syst. Evol. Microbiol.">
        <title>Complete genome sequence of Corynebacterium casei LMG S-19264T (=DSM 44701T), isolated from a smear-ripened cheese.</title>
        <authorList>
            <consortium name="US DOE Joint Genome Institute (JGI-PGF)"/>
            <person name="Walter F."/>
            <person name="Albersmeier A."/>
            <person name="Kalinowski J."/>
            <person name="Ruckert C."/>
        </authorList>
    </citation>
    <scope>NUCLEOTIDE SEQUENCE</scope>
    <source>
        <strain evidence="2">CGMCC 4.7403</strain>
    </source>
</reference>
<dbReference type="EMBL" id="BNAT01000015">
    <property type="protein sequence ID" value="GHE29160.1"/>
    <property type="molecule type" value="Genomic_DNA"/>
</dbReference>
<sequence>MRRFYVDCLAHDPAVVDLAVTTFGEDRMVLGSDWPFPMGTQDPRALIAHRGQDFVRRTEARTALSALGRLHPTP</sequence>
<comment type="caution">
    <text evidence="2">The sequence shown here is derived from an EMBL/GenBank/DDBJ whole genome shotgun (WGS) entry which is preliminary data.</text>
</comment>
<evidence type="ECO:0000313" key="3">
    <source>
        <dbReference type="Proteomes" id="UP000603227"/>
    </source>
</evidence>
<evidence type="ECO:0000313" key="2">
    <source>
        <dbReference type="EMBL" id="GHE29160.1"/>
    </source>
</evidence>
<organism evidence="2 3">
    <name type="scientific">Streptomyces capitiformicae</name>
    <dbReference type="NCBI Taxonomy" id="2014920"/>
    <lineage>
        <taxon>Bacteria</taxon>
        <taxon>Bacillati</taxon>
        <taxon>Actinomycetota</taxon>
        <taxon>Actinomycetes</taxon>
        <taxon>Kitasatosporales</taxon>
        <taxon>Streptomycetaceae</taxon>
        <taxon>Streptomyces</taxon>
    </lineage>
</organism>